<dbReference type="RefSeq" id="WP_013773736.1">
    <property type="nucleotide sequence ID" value="NC_015516.1"/>
</dbReference>
<organism evidence="1 2">
    <name type="scientific">Melissococcus plutonius (strain ATCC 35311 / DSM 29964 / CIP 104052 / LMG 20360 / NCIMB 702443)</name>
    <dbReference type="NCBI Taxonomy" id="940190"/>
    <lineage>
        <taxon>Bacteria</taxon>
        <taxon>Bacillati</taxon>
        <taxon>Bacillota</taxon>
        <taxon>Bacilli</taxon>
        <taxon>Lactobacillales</taxon>
        <taxon>Enterococcaceae</taxon>
        <taxon>Melissococcus</taxon>
    </lineage>
</organism>
<keyword evidence="2" id="KW-1185">Reference proteome</keyword>
<proteinExistence type="predicted"/>
<gene>
    <name evidence="1" type="ordered locus">MPTP_0834</name>
</gene>
<protein>
    <submittedName>
        <fullName evidence="1">Pyruvate ferredoxin/flavodoxin oxidoreductase family protein</fullName>
    </submittedName>
</protein>
<evidence type="ECO:0000313" key="1">
    <source>
        <dbReference type="EMBL" id="BAK21298.1"/>
    </source>
</evidence>
<reference key="2">
    <citation type="submission" date="2011-04" db="EMBL/GenBank/DDBJ databases">
        <title>Whole genome sequence of Melissococcus plutonius ATCC 35311.</title>
        <authorList>
            <person name="Okumura K."/>
            <person name="Arai R."/>
            <person name="Osaki M."/>
            <person name="Okura M."/>
            <person name="Kirikae T."/>
            <person name="Takamatsu D."/>
            <person name="Akiyama T."/>
        </authorList>
    </citation>
    <scope>NUCLEOTIDE SEQUENCE</scope>
    <source>
        <strain>ATCC 35311</strain>
    </source>
</reference>
<dbReference type="AlphaFoldDB" id="F3Y9X0"/>
<dbReference type="HOGENOM" id="CLU_2936237_0_0_9"/>
<dbReference type="EMBL" id="AP012200">
    <property type="protein sequence ID" value="BAK21298.1"/>
    <property type="molecule type" value="Genomic_DNA"/>
</dbReference>
<accession>F3Y9X0</accession>
<name>F3Y9X0_MELPT</name>
<reference evidence="1 2" key="1">
    <citation type="journal article" date="2011" name="J. Bacteriol.">
        <title>Complete genome sequence of Melissococcus plutonius ATCC 35311.</title>
        <authorList>
            <person name="Okumura K."/>
            <person name="Arai R."/>
            <person name="Okura M."/>
            <person name="Kirikae T."/>
            <person name="Takamatsu D."/>
            <person name="Osaki M."/>
            <person name="Miyoshi-Akiyama T."/>
        </authorList>
    </citation>
    <scope>NUCLEOTIDE SEQUENCE [LARGE SCALE GENOMIC DNA]</scope>
    <source>
        <strain evidence="2">ATCC 35311 / CIP 104052 / LMG 20360 / NCIMB 702443</strain>
    </source>
</reference>
<keyword evidence="1" id="KW-0670">Pyruvate</keyword>
<dbReference type="STRING" id="940190.MPTP_0834"/>
<evidence type="ECO:0000313" key="2">
    <source>
        <dbReference type="Proteomes" id="UP000008456"/>
    </source>
</evidence>
<dbReference type="KEGG" id="mps:MPTP_0834"/>
<dbReference type="Proteomes" id="UP000008456">
    <property type="component" value="Chromosome"/>
</dbReference>
<sequence>MKEFLQTQIRFSSLKSIQPEDAESLYEKTISDAKRRFYNYAKLTGQEEKIREKINKIKDN</sequence>